<evidence type="ECO:0000256" key="1">
    <source>
        <dbReference type="SAM" id="MobiDB-lite"/>
    </source>
</evidence>
<keyword evidence="2" id="KW-0472">Membrane</keyword>
<dbReference type="PaxDb" id="65489-OBART09G01610.5"/>
<evidence type="ECO:0000256" key="2">
    <source>
        <dbReference type="SAM" id="Phobius"/>
    </source>
</evidence>
<sequence length="219" mass="23537">MTTAISKEAIAQVSPFYDSLLITFATHNRRSSKRRHRLRASKRTVGSGSSLGGFRAVPRRLVLTNGVAAAVIITITDLFSQRHKKSPRRLMLTNGVAAAAIITVTDLSSQVGFMYLLTRSATNRNAQIEDKYKYAVTGNGNQQRGRWRRTARKAAASAEGDDACAEGSSAHGREGRKEERGSSSASMAVGPEDESGGDGLAMRRGGRAASTPKERAERG</sequence>
<dbReference type="Proteomes" id="UP000026960">
    <property type="component" value="Chromosome 9"/>
</dbReference>
<reference evidence="3" key="1">
    <citation type="journal article" date="2009" name="Rice">
        <title>De Novo Next Generation Sequencing of Plant Genomes.</title>
        <authorList>
            <person name="Rounsley S."/>
            <person name="Marri P.R."/>
            <person name="Yu Y."/>
            <person name="He R."/>
            <person name="Sisneros N."/>
            <person name="Goicoechea J.L."/>
            <person name="Lee S.J."/>
            <person name="Angelova A."/>
            <person name="Kudrna D."/>
            <person name="Luo M."/>
            <person name="Affourtit J."/>
            <person name="Desany B."/>
            <person name="Knight J."/>
            <person name="Niazi F."/>
            <person name="Egholm M."/>
            <person name="Wing R.A."/>
        </authorList>
    </citation>
    <scope>NUCLEOTIDE SEQUENCE [LARGE SCALE GENOMIC DNA]</scope>
    <source>
        <strain evidence="3">cv. IRGC 105608</strain>
    </source>
</reference>
<protein>
    <submittedName>
        <fullName evidence="3">Uncharacterized protein</fullName>
    </submittedName>
</protein>
<keyword evidence="2" id="KW-0812">Transmembrane</keyword>
<keyword evidence="2" id="KW-1133">Transmembrane helix</keyword>
<organism evidence="3">
    <name type="scientific">Oryza barthii</name>
    <dbReference type="NCBI Taxonomy" id="65489"/>
    <lineage>
        <taxon>Eukaryota</taxon>
        <taxon>Viridiplantae</taxon>
        <taxon>Streptophyta</taxon>
        <taxon>Embryophyta</taxon>
        <taxon>Tracheophyta</taxon>
        <taxon>Spermatophyta</taxon>
        <taxon>Magnoliopsida</taxon>
        <taxon>Liliopsida</taxon>
        <taxon>Poales</taxon>
        <taxon>Poaceae</taxon>
        <taxon>BOP clade</taxon>
        <taxon>Oryzoideae</taxon>
        <taxon>Oryzeae</taxon>
        <taxon>Oryzinae</taxon>
        <taxon>Oryza</taxon>
    </lineage>
</organism>
<dbReference type="Gramene" id="OBART09G01610.5">
    <property type="protein sequence ID" value="OBART09G01610.5"/>
    <property type="gene ID" value="OBART09G01610"/>
</dbReference>
<proteinExistence type="predicted"/>
<feature type="compositionally biased region" description="Basic and acidic residues" evidence="1">
    <location>
        <begin position="171"/>
        <end position="181"/>
    </location>
</feature>
<reference evidence="3" key="2">
    <citation type="submission" date="2015-03" db="UniProtKB">
        <authorList>
            <consortium name="EnsemblPlants"/>
        </authorList>
    </citation>
    <scope>IDENTIFICATION</scope>
</reference>
<feature type="transmembrane region" description="Helical" evidence="2">
    <location>
        <begin position="91"/>
        <end position="117"/>
    </location>
</feature>
<name>A0A0D3H3X9_9ORYZ</name>
<feature type="transmembrane region" description="Helical" evidence="2">
    <location>
        <begin position="61"/>
        <end position="79"/>
    </location>
</feature>
<dbReference type="AlphaFoldDB" id="A0A0D3H3X9"/>
<feature type="region of interest" description="Disordered" evidence="1">
    <location>
        <begin position="139"/>
        <end position="219"/>
    </location>
</feature>
<dbReference type="EnsemblPlants" id="OBART09G01610.5">
    <property type="protein sequence ID" value="OBART09G01610.5"/>
    <property type="gene ID" value="OBART09G01610"/>
</dbReference>
<keyword evidence="4" id="KW-1185">Reference proteome</keyword>
<accession>A0A0D3H3X9</accession>
<evidence type="ECO:0000313" key="4">
    <source>
        <dbReference type="Proteomes" id="UP000026960"/>
    </source>
</evidence>
<evidence type="ECO:0000313" key="3">
    <source>
        <dbReference type="EnsemblPlants" id="OBART09G01610.5"/>
    </source>
</evidence>